<dbReference type="Pfam" id="PF00580">
    <property type="entry name" value="UvrD-helicase"/>
    <property type="match status" value="1"/>
</dbReference>
<proteinExistence type="predicted"/>
<dbReference type="InterPro" id="IPR014016">
    <property type="entry name" value="UvrD-like_ATP-bd"/>
</dbReference>
<keyword evidence="1" id="KW-0547">Nucleotide-binding</keyword>
<evidence type="ECO:0000259" key="5">
    <source>
        <dbReference type="Pfam" id="PF00580"/>
    </source>
</evidence>
<reference evidence="7" key="1">
    <citation type="journal article" date="2019" name="Int. J. Syst. Evol. Microbiol.">
        <title>The Global Catalogue of Microorganisms (GCM) 10K type strain sequencing project: providing services to taxonomists for standard genome sequencing and annotation.</title>
        <authorList>
            <consortium name="The Broad Institute Genomics Platform"/>
            <consortium name="The Broad Institute Genome Sequencing Center for Infectious Disease"/>
            <person name="Wu L."/>
            <person name="Ma J."/>
        </authorList>
    </citation>
    <scope>NUCLEOTIDE SEQUENCE [LARGE SCALE GENOMIC DNA]</scope>
    <source>
        <strain evidence="7">CCM 8749</strain>
    </source>
</reference>
<dbReference type="Gene3D" id="3.40.50.300">
    <property type="entry name" value="P-loop containing nucleotide triphosphate hydrolases"/>
    <property type="match status" value="1"/>
</dbReference>
<comment type="caution">
    <text evidence="6">The sequence shown here is derived from an EMBL/GenBank/DDBJ whole genome shotgun (WGS) entry which is preliminary data.</text>
</comment>
<evidence type="ECO:0000313" key="7">
    <source>
        <dbReference type="Proteomes" id="UP001596250"/>
    </source>
</evidence>
<protein>
    <submittedName>
        <fullName evidence="6">UvrD-helicase domain-containing protein</fullName>
    </submittedName>
</protein>
<dbReference type="InterPro" id="IPR027417">
    <property type="entry name" value="P-loop_NTPase"/>
</dbReference>
<keyword evidence="3" id="KW-0347">Helicase</keyword>
<dbReference type="EMBL" id="JBHSQV010000003">
    <property type="protein sequence ID" value="MFC5985039.1"/>
    <property type="molecule type" value="Genomic_DNA"/>
</dbReference>
<evidence type="ECO:0000256" key="2">
    <source>
        <dbReference type="ARBA" id="ARBA00022801"/>
    </source>
</evidence>
<keyword evidence="7" id="KW-1185">Reference proteome</keyword>
<evidence type="ECO:0000256" key="4">
    <source>
        <dbReference type="ARBA" id="ARBA00022840"/>
    </source>
</evidence>
<name>A0ABW1IHX7_9BACL</name>
<evidence type="ECO:0000313" key="6">
    <source>
        <dbReference type="EMBL" id="MFC5985039.1"/>
    </source>
</evidence>
<sequence length="83" mass="9684">MLLERKKEQDDRCHNGQVAVRNINPKNILLMFSKKAAEEMRDRIAHLPGMDENIAATIQVRTFHSFLLKINHSKTWCNTSHLE</sequence>
<feature type="domain" description="UvrD-like helicase ATP-binding" evidence="5">
    <location>
        <begin position="19"/>
        <end position="70"/>
    </location>
</feature>
<dbReference type="RefSeq" id="WP_379891504.1">
    <property type="nucleotide sequence ID" value="NZ_JBHSQV010000003.1"/>
</dbReference>
<keyword evidence="2" id="KW-0378">Hydrolase</keyword>
<accession>A0ABW1IHX7</accession>
<organism evidence="6 7">
    <name type="scientific">Marinicrinis lubricantis</name>
    <dbReference type="NCBI Taxonomy" id="2086470"/>
    <lineage>
        <taxon>Bacteria</taxon>
        <taxon>Bacillati</taxon>
        <taxon>Bacillota</taxon>
        <taxon>Bacilli</taxon>
        <taxon>Bacillales</taxon>
        <taxon>Paenibacillaceae</taxon>
    </lineage>
</organism>
<dbReference type="Proteomes" id="UP001596250">
    <property type="component" value="Unassembled WGS sequence"/>
</dbReference>
<keyword evidence="4" id="KW-0067">ATP-binding</keyword>
<gene>
    <name evidence="6" type="ORF">ACFPXP_00770</name>
</gene>
<evidence type="ECO:0000256" key="3">
    <source>
        <dbReference type="ARBA" id="ARBA00022806"/>
    </source>
</evidence>
<dbReference type="SUPFAM" id="SSF52540">
    <property type="entry name" value="P-loop containing nucleoside triphosphate hydrolases"/>
    <property type="match status" value="1"/>
</dbReference>
<evidence type="ECO:0000256" key="1">
    <source>
        <dbReference type="ARBA" id="ARBA00022741"/>
    </source>
</evidence>